<protein>
    <submittedName>
        <fullName evidence="2">Phage portal protein</fullName>
    </submittedName>
</protein>
<dbReference type="Pfam" id="PF04860">
    <property type="entry name" value="Phage_portal"/>
    <property type="match status" value="1"/>
</dbReference>
<evidence type="ECO:0000256" key="1">
    <source>
        <dbReference type="SAM" id="MobiDB-lite"/>
    </source>
</evidence>
<organism evidence="2 3">
    <name type="scientific">Ochrobactrum soli</name>
    <dbReference type="NCBI Taxonomy" id="2448455"/>
    <lineage>
        <taxon>Bacteria</taxon>
        <taxon>Pseudomonadati</taxon>
        <taxon>Pseudomonadota</taxon>
        <taxon>Alphaproteobacteria</taxon>
        <taxon>Hyphomicrobiales</taxon>
        <taxon>Brucellaceae</taxon>
        <taxon>Brucella/Ochrobactrum group</taxon>
        <taxon>Ochrobactrum</taxon>
    </lineage>
</organism>
<name>A0A2P9HHK4_9HYPH</name>
<dbReference type="RefSeq" id="WP_109368001.1">
    <property type="nucleotide sequence ID" value="NZ_OOFM01000004.1"/>
</dbReference>
<proteinExistence type="predicted"/>
<feature type="compositionally biased region" description="Polar residues" evidence="1">
    <location>
        <begin position="388"/>
        <end position="398"/>
    </location>
</feature>
<evidence type="ECO:0000313" key="3">
    <source>
        <dbReference type="Proteomes" id="UP000246073"/>
    </source>
</evidence>
<dbReference type="InterPro" id="IPR006427">
    <property type="entry name" value="Portal_HK97"/>
</dbReference>
<dbReference type="AlphaFoldDB" id="A0A2P9HHK4"/>
<feature type="region of interest" description="Disordered" evidence="1">
    <location>
        <begin position="365"/>
        <end position="398"/>
    </location>
</feature>
<reference evidence="3" key="1">
    <citation type="submission" date="2017-12" db="EMBL/GenBank/DDBJ databases">
        <authorList>
            <person name="Diaz M."/>
        </authorList>
    </citation>
    <scope>NUCLEOTIDE SEQUENCE [LARGE SCALE GENOMIC DNA]</scope>
    <source>
        <strain evidence="3">FI11154</strain>
    </source>
</reference>
<evidence type="ECO:0000313" key="2">
    <source>
        <dbReference type="EMBL" id="SPL63594.1"/>
    </source>
</evidence>
<accession>A0A2P9HHK4</accession>
<dbReference type="EMBL" id="OOFM01000004">
    <property type="protein sequence ID" value="SPL63594.1"/>
    <property type="molecule type" value="Genomic_DNA"/>
</dbReference>
<dbReference type="Proteomes" id="UP000246073">
    <property type="component" value="Unassembled WGS sequence"/>
</dbReference>
<dbReference type="NCBIfam" id="TIGR01537">
    <property type="entry name" value="portal_HK97"/>
    <property type="match status" value="1"/>
</dbReference>
<dbReference type="InterPro" id="IPR006944">
    <property type="entry name" value="Phage/GTA_portal"/>
</dbReference>
<gene>
    <name evidence="2" type="ORF">OHAE_3526</name>
</gene>
<sequence length="398" mass="43921">MAEPSQGGGVITSHDIAKALREVYTTQSGVSISVADAMKIPAVFRSVSLISNSIGMLPFHLLDAETKEKAREHTLFRLLHRQPNSWQTAFDFRAYLQYQALTTGNGYALIVRSMGRVIHLVPLPSSRVVVRQLADWTLEYSVTLPNGSVRKFPATDIFHLRGMSDDGFNGMSLVKAAAEAIALAMQTQNAAVRLFTNGMMVGGKVRHPKKLSEEAKNFIKKSFDEKYSGAENAGKWMLLEEDMDAEPFELTAVDAQQAETRKLQIEEVGRVFGTPRPLLSLDDTNWGSGVDALGQLFVRYSLQPWFTAWEQAGARSFLTDDEKEQYEFKFNAGGLLRGSMKDQGEFFAKALGAGGHQPWMTANEVRGLQDMPEDPDGNTLGKPANVKQEPTNVPSQSA</sequence>